<dbReference type="Proteomes" id="UP001183414">
    <property type="component" value="Unassembled WGS sequence"/>
</dbReference>
<dbReference type="EC" id="4.1.2.50" evidence="4"/>
<comment type="caution">
    <text evidence="11">The sequence shown here is derived from an EMBL/GenBank/DDBJ whole genome shotgun (WGS) entry which is preliminary data.</text>
</comment>
<comment type="pathway">
    <text evidence="2">Purine metabolism; 7-cyano-7-deazaguanine biosynthesis.</text>
</comment>
<evidence type="ECO:0000256" key="10">
    <source>
        <dbReference type="ARBA" id="ARBA00048807"/>
    </source>
</evidence>
<comment type="cofactor">
    <cofactor evidence="1">
        <name>Zn(2+)</name>
        <dbReference type="ChEBI" id="CHEBI:29105"/>
    </cofactor>
</comment>
<evidence type="ECO:0000256" key="4">
    <source>
        <dbReference type="ARBA" id="ARBA00012982"/>
    </source>
</evidence>
<dbReference type="Pfam" id="PF01242">
    <property type="entry name" value="PTPS"/>
    <property type="match status" value="1"/>
</dbReference>
<reference evidence="12" key="1">
    <citation type="submission" date="2023-07" db="EMBL/GenBank/DDBJ databases">
        <title>30 novel species of actinomycetes from the DSMZ collection.</title>
        <authorList>
            <person name="Nouioui I."/>
        </authorList>
    </citation>
    <scope>NUCLEOTIDE SEQUENCE [LARGE SCALE GENOMIC DNA]</scope>
    <source>
        <strain evidence="12">DSM 42041</strain>
    </source>
</reference>
<keyword evidence="8" id="KW-0456">Lyase</keyword>
<comment type="catalytic activity">
    <reaction evidence="10">
        <text>7,8-dihydroneopterin 3'-triphosphate + H2O = 6-carboxy-5,6,7,8-tetrahydropterin + triphosphate + acetaldehyde + 2 H(+)</text>
        <dbReference type="Rhea" id="RHEA:27966"/>
        <dbReference type="ChEBI" id="CHEBI:15343"/>
        <dbReference type="ChEBI" id="CHEBI:15377"/>
        <dbReference type="ChEBI" id="CHEBI:15378"/>
        <dbReference type="ChEBI" id="CHEBI:18036"/>
        <dbReference type="ChEBI" id="CHEBI:58462"/>
        <dbReference type="ChEBI" id="CHEBI:61032"/>
        <dbReference type="EC" id="4.1.2.50"/>
    </reaction>
</comment>
<dbReference type="PANTHER" id="PTHR12589">
    <property type="entry name" value="PYRUVOYL TETRAHYDROBIOPTERIN SYNTHASE"/>
    <property type="match status" value="1"/>
</dbReference>
<dbReference type="RefSeq" id="WP_311671249.1">
    <property type="nucleotide sequence ID" value="NZ_JAVREQ010000001.1"/>
</dbReference>
<organism evidence="11 12">
    <name type="scientific">Streptomyces hazeniae</name>
    <dbReference type="NCBI Taxonomy" id="3075538"/>
    <lineage>
        <taxon>Bacteria</taxon>
        <taxon>Bacillati</taxon>
        <taxon>Actinomycetota</taxon>
        <taxon>Actinomycetes</taxon>
        <taxon>Kitasatosporales</taxon>
        <taxon>Streptomycetaceae</taxon>
        <taxon>Streptomyces</taxon>
    </lineage>
</organism>
<evidence type="ECO:0000256" key="7">
    <source>
        <dbReference type="ARBA" id="ARBA00022833"/>
    </source>
</evidence>
<evidence type="ECO:0000256" key="3">
    <source>
        <dbReference type="ARBA" id="ARBA00008900"/>
    </source>
</evidence>
<gene>
    <name evidence="11" type="ORF">RM572_00440</name>
</gene>
<dbReference type="Gene3D" id="3.30.479.10">
    <property type="entry name" value="6-pyruvoyl tetrahydropterin synthase/QueD"/>
    <property type="match status" value="1"/>
</dbReference>
<evidence type="ECO:0000256" key="5">
    <source>
        <dbReference type="ARBA" id="ARBA00018141"/>
    </source>
</evidence>
<evidence type="ECO:0000256" key="8">
    <source>
        <dbReference type="ARBA" id="ARBA00023239"/>
    </source>
</evidence>
<dbReference type="PANTHER" id="PTHR12589:SF7">
    <property type="entry name" value="6-PYRUVOYL TETRAHYDROBIOPTERIN SYNTHASE"/>
    <property type="match status" value="1"/>
</dbReference>
<sequence>MTAAVAVRHNFETAHRLPHLPGKCVSLHGHSWWTEVTVMAPETEDGLVVEFGPFKAALRQWIDFRLDHGVMLGPDDPLLPVLREHDCKVYEVPGWPTVENVAAMLAVAASSALEGLQCAPGAIVARVHVAETHVNAATWIAP</sequence>
<keyword evidence="7" id="KW-0862">Zinc</keyword>
<evidence type="ECO:0000256" key="1">
    <source>
        <dbReference type="ARBA" id="ARBA00001947"/>
    </source>
</evidence>
<evidence type="ECO:0000256" key="9">
    <source>
        <dbReference type="ARBA" id="ARBA00031449"/>
    </source>
</evidence>
<protein>
    <recommendedName>
        <fullName evidence="5">6-carboxy-5,6,7,8-tetrahydropterin synthase</fullName>
        <ecNumber evidence="4">4.1.2.50</ecNumber>
    </recommendedName>
    <alternativeName>
        <fullName evidence="9">Queuosine biosynthesis protein QueD</fullName>
    </alternativeName>
</protein>
<evidence type="ECO:0000256" key="2">
    <source>
        <dbReference type="ARBA" id="ARBA00005061"/>
    </source>
</evidence>
<dbReference type="SUPFAM" id="SSF55620">
    <property type="entry name" value="Tetrahydrobiopterin biosynthesis enzymes-like"/>
    <property type="match status" value="1"/>
</dbReference>
<dbReference type="InterPro" id="IPR038418">
    <property type="entry name" value="6-PTP_synth/QueD_sf"/>
</dbReference>
<accession>A0ABU2NJT2</accession>
<dbReference type="EMBL" id="JAVREQ010000001">
    <property type="protein sequence ID" value="MDT0377244.1"/>
    <property type="molecule type" value="Genomic_DNA"/>
</dbReference>
<evidence type="ECO:0000313" key="12">
    <source>
        <dbReference type="Proteomes" id="UP001183414"/>
    </source>
</evidence>
<dbReference type="InterPro" id="IPR007115">
    <property type="entry name" value="6-PTP_synth/QueD"/>
</dbReference>
<keyword evidence="6" id="KW-0479">Metal-binding</keyword>
<evidence type="ECO:0000256" key="6">
    <source>
        <dbReference type="ARBA" id="ARBA00022723"/>
    </source>
</evidence>
<proteinExistence type="inferred from homology"/>
<evidence type="ECO:0000313" key="11">
    <source>
        <dbReference type="EMBL" id="MDT0377244.1"/>
    </source>
</evidence>
<comment type="similarity">
    <text evidence="3">Belongs to the PTPS family. QueD subfamily.</text>
</comment>
<name>A0ABU2NJT2_9ACTN</name>
<keyword evidence="12" id="KW-1185">Reference proteome</keyword>